<reference evidence="1 2" key="1">
    <citation type="journal article" date="2019" name="Nat. Ecol. Evol.">
        <title>Megaphylogeny resolves global patterns of mushroom evolution.</title>
        <authorList>
            <person name="Varga T."/>
            <person name="Krizsan K."/>
            <person name="Foldi C."/>
            <person name="Dima B."/>
            <person name="Sanchez-Garcia M."/>
            <person name="Sanchez-Ramirez S."/>
            <person name="Szollosi G.J."/>
            <person name="Szarkandi J.G."/>
            <person name="Papp V."/>
            <person name="Albert L."/>
            <person name="Andreopoulos W."/>
            <person name="Angelini C."/>
            <person name="Antonin V."/>
            <person name="Barry K.W."/>
            <person name="Bougher N.L."/>
            <person name="Buchanan P."/>
            <person name="Buyck B."/>
            <person name="Bense V."/>
            <person name="Catcheside P."/>
            <person name="Chovatia M."/>
            <person name="Cooper J."/>
            <person name="Damon W."/>
            <person name="Desjardin D."/>
            <person name="Finy P."/>
            <person name="Geml J."/>
            <person name="Haridas S."/>
            <person name="Hughes K."/>
            <person name="Justo A."/>
            <person name="Karasinski D."/>
            <person name="Kautmanova I."/>
            <person name="Kiss B."/>
            <person name="Kocsube S."/>
            <person name="Kotiranta H."/>
            <person name="LaButti K.M."/>
            <person name="Lechner B.E."/>
            <person name="Liimatainen K."/>
            <person name="Lipzen A."/>
            <person name="Lukacs Z."/>
            <person name="Mihaltcheva S."/>
            <person name="Morgado L.N."/>
            <person name="Niskanen T."/>
            <person name="Noordeloos M.E."/>
            <person name="Ohm R.A."/>
            <person name="Ortiz-Santana B."/>
            <person name="Ovrebo C."/>
            <person name="Racz N."/>
            <person name="Riley R."/>
            <person name="Savchenko A."/>
            <person name="Shiryaev A."/>
            <person name="Soop K."/>
            <person name="Spirin V."/>
            <person name="Szebenyi C."/>
            <person name="Tomsovsky M."/>
            <person name="Tulloss R.E."/>
            <person name="Uehling J."/>
            <person name="Grigoriev I.V."/>
            <person name="Vagvolgyi C."/>
            <person name="Papp T."/>
            <person name="Martin F.M."/>
            <person name="Miettinen O."/>
            <person name="Hibbett D.S."/>
            <person name="Nagy L.G."/>
        </authorList>
    </citation>
    <scope>NUCLEOTIDE SEQUENCE [LARGE SCALE GENOMIC DNA]</scope>
    <source>
        <strain evidence="1 2">NL-1719</strain>
    </source>
</reference>
<sequence length="476" mass="51604">MPALPYELLALVLTNLRTDFEALDACSVTCRALLLPARQYIFASVYLAYGIDHPQIERYQSLAALFRASPQVAVLIRELRIVNAIITTPPGAVSGAAGTSGSMSAGVDSRPDTAPSSASVTPTATNPNPSPSSSFSRPQPRPLKPKPVEDSTTRWLTCLGSTLPIILSSATSLESLHFAGRNQSWTELPRSIQNILHITFGLSTLKELGLSWIQNVPELTFHQCSGVLALSFRLVTVEGHGPGGGQNQRGVNTAASRQLQQIFNAGTAGGASGGGGNGSRMGATGVAPHLSPVAPKRKYPGTLSLRVHPTSPHFFLALAANLDLRYLRKCNVVDPVPLNVTHDFLVSTSWRTLQSISLDMSTVPQDAYDRLSLQLTVRSIRSIQSPTGRHIFEQLSINIYGNFHKSRSDLDQEWLTLDTILSSFPSPLTFTMHYCSPHPIPPHGQTSDGEFLKSRVAKLLPHLAAKSRVYFVFRGW</sequence>
<gene>
    <name evidence="1" type="ORF">BDN72DRAFT_903651</name>
</gene>
<dbReference type="Proteomes" id="UP000308600">
    <property type="component" value="Unassembled WGS sequence"/>
</dbReference>
<proteinExistence type="predicted"/>
<keyword evidence="2" id="KW-1185">Reference proteome</keyword>
<accession>A0ACD3A7U7</accession>
<name>A0ACD3A7U7_9AGAR</name>
<organism evidence="1 2">
    <name type="scientific">Pluteus cervinus</name>
    <dbReference type="NCBI Taxonomy" id="181527"/>
    <lineage>
        <taxon>Eukaryota</taxon>
        <taxon>Fungi</taxon>
        <taxon>Dikarya</taxon>
        <taxon>Basidiomycota</taxon>
        <taxon>Agaricomycotina</taxon>
        <taxon>Agaricomycetes</taxon>
        <taxon>Agaricomycetidae</taxon>
        <taxon>Agaricales</taxon>
        <taxon>Pluteineae</taxon>
        <taxon>Pluteaceae</taxon>
        <taxon>Pluteus</taxon>
    </lineage>
</organism>
<evidence type="ECO:0000313" key="1">
    <source>
        <dbReference type="EMBL" id="TFK61943.1"/>
    </source>
</evidence>
<protein>
    <submittedName>
        <fullName evidence="1">Uncharacterized protein</fullName>
    </submittedName>
</protein>
<dbReference type="EMBL" id="ML208617">
    <property type="protein sequence ID" value="TFK61943.1"/>
    <property type="molecule type" value="Genomic_DNA"/>
</dbReference>
<evidence type="ECO:0000313" key="2">
    <source>
        <dbReference type="Proteomes" id="UP000308600"/>
    </source>
</evidence>